<evidence type="ECO:0000313" key="1">
    <source>
        <dbReference type="EMBL" id="OBJ42496.1"/>
    </source>
</evidence>
<evidence type="ECO:0000313" key="2">
    <source>
        <dbReference type="Proteomes" id="UP000093898"/>
    </source>
</evidence>
<name>A0A1A3H4E3_MYCMU</name>
<reference evidence="2" key="1">
    <citation type="submission" date="2016-06" db="EMBL/GenBank/DDBJ databases">
        <authorList>
            <person name="Sutton G."/>
            <person name="Brinkac L."/>
            <person name="Sanka R."/>
            <person name="Adams M."/>
            <person name="Lau E."/>
            <person name="Garcia-Basteiro A."/>
            <person name="Lopez-Varela E."/>
            <person name="Palencia S."/>
        </authorList>
    </citation>
    <scope>NUCLEOTIDE SEQUENCE [LARGE SCALE GENOMIC DNA]</scope>
    <source>
        <strain evidence="2">1127319.6</strain>
    </source>
</reference>
<proteinExistence type="predicted"/>
<protein>
    <recommendedName>
        <fullName evidence="3">DUF732 domain-containing protein</fullName>
    </recommendedName>
</protein>
<accession>A0A1A3H4E3</accession>
<comment type="caution">
    <text evidence="1">The sequence shown here is derived from an EMBL/GenBank/DDBJ whole genome shotgun (WGS) entry which is preliminary data.</text>
</comment>
<sequence>MLTHRTSWSALLVAVAVVIEGVPMACAEPLSPPTTSEEQYLVHLHQVLSQVHNPVAFRSDGELLSQGRFACQRRSLGLIGTQASMLTPAVTQLAFIYLCP</sequence>
<gene>
    <name evidence="1" type="ORF">A5630_20885</name>
</gene>
<evidence type="ECO:0008006" key="3">
    <source>
        <dbReference type="Google" id="ProtNLM"/>
    </source>
</evidence>
<organism evidence="1 2">
    <name type="scientific">Mycolicibacterium mucogenicum</name>
    <name type="common">Mycobacterium mucogenicum</name>
    <dbReference type="NCBI Taxonomy" id="56689"/>
    <lineage>
        <taxon>Bacteria</taxon>
        <taxon>Bacillati</taxon>
        <taxon>Actinomycetota</taxon>
        <taxon>Actinomycetes</taxon>
        <taxon>Mycobacteriales</taxon>
        <taxon>Mycobacteriaceae</taxon>
        <taxon>Mycolicibacterium</taxon>
    </lineage>
</organism>
<dbReference type="EMBL" id="LZLC01000100">
    <property type="protein sequence ID" value="OBJ42496.1"/>
    <property type="molecule type" value="Genomic_DNA"/>
</dbReference>
<dbReference type="AlphaFoldDB" id="A0A1A3H4E3"/>
<dbReference type="Proteomes" id="UP000093898">
    <property type="component" value="Unassembled WGS sequence"/>
</dbReference>